<dbReference type="InterPro" id="IPR008920">
    <property type="entry name" value="TF_FadR/GntR_C"/>
</dbReference>
<dbReference type="SUPFAM" id="SSF48008">
    <property type="entry name" value="GntR ligand-binding domain-like"/>
    <property type="match status" value="1"/>
</dbReference>
<dbReference type="InterPro" id="IPR011711">
    <property type="entry name" value="GntR_C"/>
</dbReference>
<dbReference type="PANTHER" id="PTHR43537:SF43">
    <property type="entry name" value="GNTR-FAMILY TRANSCRIPTIONAL REGULATOR"/>
    <property type="match status" value="1"/>
</dbReference>
<organism evidence="5 6">
    <name type="scientific">Lacrimispora xylanolytica</name>
    <dbReference type="NCBI Taxonomy" id="29375"/>
    <lineage>
        <taxon>Bacteria</taxon>
        <taxon>Bacillati</taxon>
        <taxon>Bacillota</taxon>
        <taxon>Clostridia</taxon>
        <taxon>Lachnospirales</taxon>
        <taxon>Lachnospiraceae</taxon>
        <taxon>Lacrimispora</taxon>
    </lineage>
</organism>
<dbReference type="InterPro" id="IPR036388">
    <property type="entry name" value="WH-like_DNA-bd_sf"/>
</dbReference>
<evidence type="ECO:0000259" key="4">
    <source>
        <dbReference type="PROSITE" id="PS50949"/>
    </source>
</evidence>
<reference evidence="5" key="1">
    <citation type="submission" date="2022-11" db="EMBL/GenBank/DDBJ databases">
        <title>Lacrimispora xylanolytica sy1, complete genome.</title>
        <authorList>
            <person name="Choi S."/>
        </authorList>
    </citation>
    <scope>NUCLEOTIDE SEQUENCE</scope>
    <source>
        <strain evidence="5">Sy1</strain>
    </source>
</reference>
<sequence>MEEDRTENKSYMKVIDYIKKQIRNGELNIGGKLPAERELSEILGISRNSVREAIRTLDIMGVISSQQGAGNFLTGNFENNLVESLSMLFLLNQIDYRQVSELRRALEMEALMLAIDHITDEEIQTLVKIVSQLERESEANNVVLDKKMHYNIALASKNTLIINILQALSEILDKFIVDLRREILSQEDSRKILIQAHNGMLESLIKRDKNLAYESINKHFSIIDQKIKEKELTMLKKHDN</sequence>
<keyword evidence="3" id="KW-0804">Transcription</keyword>
<protein>
    <submittedName>
        <fullName evidence="5">FadR/GntR family transcriptional regulator</fullName>
    </submittedName>
</protein>
<evidence type="ECO:0000313" key="5">
    <source>
        <dbReference type="EMBL" id="WAJ22101.1"/>
    </source>
</evidence>
<evidence type="ECO:0000313" key="6">
    <source>
        <dbReference type="Proteomes" id="UP001163115"/>
    </source>
</evidence>
<dbReference type="InterPro" id="IPR000524">
    <property type="entry name" value="Tscrpt_reg_HTH_GntR"/>
</dbReference>
<proteinExistence type="predicted"/>
<dbReference type="SMART" id="SM00345">
    <property type="entry name" value="HTH_GNTR"/>
    <property type="match status" value="1"/>
</dbReference>
<keyword evidence="1" id="KW-0805">Transcription regulation</keyword>
<dbReference type="PROSITE" id="PS50949">
    <property type="entry name" value="HTH_GNTR"/>
    <property type="match status" value="1"/>
</dbReference>
<dbReference type="InterPro" id="IPR036390">
    <property type="entry name" value="WH_DNA-bd_sf"/>
</dbReference>
<keyword evidence="6" id="KW-1185">Reference proteome</keyword>
<name>A0ABY7A983_9FIRM</name>
<dbReference type="Gene3D" id="1.20.120.530">
    <property type="entry name" value="GntR ligand-binding domain-like"/>
    <property type="match status" value="1"/>
</dbReference>
<dbReference type="Proteomes" id="UP001163115">
    <property type="component" value="Chromosome"/>
</dbReference>
<dbReference type="SMART" id="SM00895">
    <property type="entry name" value="FCD"/>
    <property type="match status" value="1"/>
</dbReference>
<dbReference type="Pfam" id="PF00392">
    <property type="entry name" value="GntR"/>
    <property type="match status" value="1"/>
</dbReference>
<evidence type="ECO:0000256" key="1">
    <source>
        <dbReference type="ARBA" id="ARBA00023015"/>
    </source>
</evidence>
<dbReference type="RefSeq" id="WP_024835890.1">
    <property type="nucleotide sequence ID" value="NZ_CP113524.1"/>
</dbReference>
<dbReference type="Gene3D" id="1.10.10.10">
    <property type="entry name" value="Winged helix-like DNA-binding domain superfamily/Winged helix DNA-binding domain"/>
    <property type="match status" value="1"/>
</dbReference>
<evidence type="ECO:0000256" key="2">
    <source>
        <dbReference type="ARBA" id="ARBA00023125"/>
    </source>
</evidence>
<dbReference type="SUPFAM" id="SSF46785">
    <property type="entry name" value="Winged helix' DNA-binding domain"/>
    <property type="match status" value="1"/>
</dbReference>
<dbReference type="PANTHER" id="PTHR43537">
    <property type="entry name" value="TRANSCRIPTIONAL REGULATOR, GNTR FAMILY"/>
    <property type="match status" value="1"/>
</dbReference>
<dbReference type="EMBL" id="CP113524">
    <property type="protein sequence ID" value="WAJ22101.1"/>
    <property type="molecule type" value="Genomic_DNA"/>
</dbReference>
<dbReference type="PRINTS" id="PR00035">
    <property type="entry name" value="HTHGNTR"/>
</dbReference>
<evidence type="ECO:0000256" key="3">
    <source>
        <dbReference type="ARBA" id="ARBA00023163"/>
    </source>
</evidence>
<keyword evidence="2" id="KW-0238">DNA-binding</keyword>
<accession>A0ABY7A983</accession>
<feature type="domain" description="HTH gntR-type" evidence="4">
    <location>
        <begin position="8"/>
        <end position="76"/>
    </location>
</feature>
<gene>
    <name evidence="5" type="ORF">OW255_10950</name>
</gene>
<dbReference type="Pfam" id="PF07729">
    <property type="entry name" value="FCD"/>
    <property type="match status" value="1"/>
</dbReference>
<dbReference type="CDD" id="cd07377">
    <property type="entry name" value="WHTH_GntR"/>
    <property type="match status" value="1"/>
</dbReference>